<dbReference type="NCBIfam" id="TIGR00633">
    <property type="entry name" value="xth"/>
    <property type="match status" value="1"/>
</dbReference>
<feature type="active site" evidence="5">
    <location>
        <position position="187"/>
    </location>
</feature>
<keyword evidence="2 6" id="KW-0479">Metal-binding</keyword>
<dbReference type="GO" id="GO:0046872">
    <property type="term" value="F:metal ion binding"/>
    <property type="evidence" value="ECO:0007669"/>
    <property type="project" value="UniProtKB-KW"/>
</dbReference>
<dbReference type="Proteomes" id="UP001162541">
    <property type="component" value="Chromosome 4"/>
</dbReference>
<organism evidence="12 13">
    <name type="scientific">Marchantia polymorpha subsp. ruderalis</name>
    <dbReference type="NCBI Taxonomy" id="1480154"/>
    <lineage>
        <taxon>Eukaryota</taxon>
        <taxon>Viridiplantae</taxon>
        <taxon>Streptophyta</taxon>
        <taxon>Embryophyta</taxon>
        <taxon>Marchantiophyta</taxon>
        <taxon>Marchantiopsida</taxon>
        <taxon>Marchantiidae</taxon>
        <taxon>Marchantiales</taxon>
        <taxon>Marchantiaceae</taxon>
        <taxon>Marchantia</taxon>
    </lineage>
</organism>
<dbReference type="InterPro" id="IPR005135">
    <property type="entry name" value="Endo/exonuclease/phosphatase"/>
</dbReference>
<evidence type="ECO:0000256" key="5">
    <source>
        <dbReference type="PIRSR" id="PIRSR604808-1"/>
    </source>
</evidence>
<evidence type="ECO:0000256" key="2">
    <source>
        <dbReference type="ARBA" id="ARBA00022723"/>
    </source>
</evidence>
<feature type="binding site" evidence="6">
    <location>
        <position position="348"/>
    </location>
    <ligand>
        <name>Mg(2+)</name>
        <dbReference type="ChEBI" id="CHEBI:18420"/>
        <label>1</label>
    </ligand>
</feature>
<comment type="cofactor">
    <cofactor evidence="6 8">
        <name>Mg(2+)</name>
        <dbReference type="ChEBI" id="CHEBI:18420"/>
    </cofactor>
    <cofactor evidence="6 8">
        <name>Mn(2+)</name>
        <dbReference type="ChEBI" id="CHEBI:29035"/>
    </cofactor>
    <text evidence="6 8">Probably binds two magnesium or manganese ions per subunit.</text>
</comment>
<dbReference type="Pfam" id="PF03372">
    <property type="entry name" value="Exo_endo_phos"/>
    <property type="match status" value="1"/>
</dbReference>
<evidence type="ECO:0000259" key="10">
    <source>
        <dbReference type="Pfam" id="PF03372"/>
    </source>
</evidence>
<accession>A0A176WHP0</accession>
<feature type="domain" description="Endonuclease/exonuclease/phosphatase" evidence="10">
    <location>
        <begin position="49"/>
        <end position="348"/>
    </location>
</feature>
<feature type="binding site" evidence="6">
    <location>
        <position position="83"/>
    </location>
    <ligand>
        <name>Mg(2+)</name>
        <dbReference type="ChEBI" id="CHEBI:18420"/>
        <label>1</label>
    </ligand>
</feature>
<dbReference type="Proteomes" id="UP000077202">
    <property type="component" value="Unassembled WGS sequence"/>
</dbReference>
<evidence type="ECO:0000313" key="12">
    <source>
        <dbReference type="EMBL" id="OAE32599.1"/>
    </source>
</evidence>
<comment type="similarity">
    <text evidence="1 8">Belongs to the DNA repair enzymes AP/ExoA family.</text>
</comment>
<dbReference type="GO" id="GO:0008081">
    <property type="term" value="F:phosphoric diester hydrolase activity"/>
    <property type="evidence" value="ECO:0007669"/>
    <property type="project" value="TreeGrafter"/>
</dbReference>
<keyword evidence="8" id="KW-0234">DNA repair</keyword>
<evidence type="ECO:0000256" key="1">
    <source>
        <dbReference type="ARBA" id="ARBA00007092"/>
    </source>
</evidence>
<reference evidence="12 13" key="1">
    <citation type="submission" date="2016-03" db="EMBL/GenBank/DDBJ databases">
        <title>Mechanisms controlling the formation of the plant cell surface in tip-growing cells are functionally conserved among land plants.</title>
        <authorList>
            <person name="Honkanen S."/>
            <person name="Jones V.A."/>
            <person name="Morieri G."/>
            <person name="Champion C."/>
            <person name="Hetherington A.J."/>
            <person name="Kelly S."/>
            <person name="Saint-Marcoux D."/>
            <person name="Proust H."/>
            <person name="Prescott H."/>
            <person name="Dolan L."/>
        </authorList>
    </citation>
    <scope>NUCLEOTIDE SEQUENCE [LARGE SCALE GENOMIC DNA]</scope>
    <source>
        <strain evidence="13">cv. Tak-1 and cv. Tak-2</strain>
        <tissue evidence="12">Whole gametophyte</tissue>
    </source>
</reference>
<reference evidence="11" key="2">
    <citation type="journal article" date="2019" name="Curr. Biol.">
        <title>Chromatin organization in early land plants reveals an ancestral association between H3K27me3, transposons, and constitutive heterochromatin.</title>
        <authorList>
            <person name="Montgomery S.A."/>
            <person name="Tanizawa Y."/>
            <person name="Galik B."/>
            <person name="Wang N."/>
            <person name="Ito T."/>
            <person name="Mochizuki T."/>
            <person name="Akimcheva S."/>
            <person name="Bowman J."/>
            <person name="Cognat V."/>
            <person name="Drouard L."/>
            <person name="Ekker H."/>
            <person name="Houng S."/>
            <person name="Kohchi T."/>
            <person name="Lin S."/>
            <person name="Liu L.D."/>
            <person name="Nakamura Y."/>
            <person name="Valeeva L.R."/>
            <person name="Shakirov E.V."/>
            <person name="Shippen D.E."/>
            <person name="Wei W."/>
            <person name="Yagura M."/>
            <person name="Yamaoka S."/>
            <person name="Yamato K.T."/>
            <person name="Liu C."/>
            <person name="Berger F."/>
        </authorList>
    </citation>
    <scope>NUCLEOTIDE SEQUENCE [LARGE SCALE GENOMIC DNA]</scope>
    <source>
        <strain evidence="11">Tak-1</strain>
    </source>
</reference>
<dbReference type="EMBL" id="AP019869">
    <property type="protein sequence ID" value="BBN09559.1"/>
    <property type="molecule type" value="Genomic_DNA"/>
</dbReference>
<dbReference type="EMBL" id="LVLJ01000781">
    <property type="protein sequence ID" value="OAE32599.1"/>
    <property type="molecule type" value="Genomic_DNA"/>
</dbReference>
<dbReference type="PROSITE" id="PS51435">
    <property type="entry name" value="AP_NUCLEASE_F1_4"/>
    <property type="match status" value="1"/>
</dbReference>
<dbReference type="GO" id="GO:0008311">
    <property type="term" value="F:double-stranded DNA 3'-5' DNA exonuclease activity"/>
    <property type="evidence" value="ECO:0007669"/>
    <property type="project" value="TreeGrafter"/>
</dbReference>
<keyword evidence="8" id="KW-0227">DNA damage</keyword>
<feature type="compositionally biased region" description="Low complexity" evidence="9">
    <location>
        <begin position="30"/>
        <end position="39"/>
    </location>
</feature>
<dbReference type="GO" id="GO:0006284">
    <property type="term" value="P:base-excision repair"/>
    <property type="evidence" value="ECO:0007669"/>
    <property type="project" value="TreeGrafter"/>
</dbReference>
<feature type="site" description="Interaction with DNA substrate" evidence="7">
    <location>
        <position position="348"/>
    </location>
</feature>
<dbReference type="Gene3D" id="3.60.10.10">
    <property type="entry name" value="Endonuclease/exonuclease/phosphatase"/>
    <property type="match status" value="1"/>
</dbReference>
<dbReference type="GO" id="GO:0003906">
    <property type="term" value="F:DNA-(apurinic or apyrimidinic site) endonuclease activity"/>
    <property type="evidence" value="ECO:0007669"/>
    <property type="project" value="TreeGrafter"/>
</dbReference>
<dbReference type="CDD" id="cd09087">
    <property type="entry name" value="Ape1-like_AP-endo"/>
    <property type="match status" value="1"/>
</dbReference>
<dbReference type="EMBL" id="AP019869">
    <property type="protein sequence ID" value="BBN09557.1"/>
    <property type="molecule type" value="Genomic_DNA"/>
</dbReference>
<evidence type="ECO:0000313" key="11">
    <source>
        <dbReference type="EMBL" id="BBN09557.1"/>
    </source>
</evidence>
<dbReference type="PANTHER" id="PTHR22748:SF10">
    <property type="entry name" value="DNA-(APURINIC OR APYRIMIDINIC SITE) ENDONUCLEASE"/>
    <property type="match status" value="1"/>
</dbReference>
<protein>
    <recommendedName>
        <fullName evidence="8">DNA-(apurinic or apyrimidinic site) endonuclease</fullName>
        <ecNumber evidence="8">3.1.-.-</ecNumber>
    </recommendedName>
</protein>
<evidence type="ECO:0000313" key="14">
    <source>
        <dbReference type="Proteomes" id="UP001162541"/>
    </source>
</evidence>
<feature type="binding site" evidence="6">
    <location>
        <position position="52"/>
    </location>
    <ligand>
        <name>Mg(2+)</name>
        <dbReference type="ChEBI" id="CHEBI:18420"/>
        <label>1</label>
    </ligand>
</feature>
<dbReference type="GO" id="GO:0005634">
    <property type="term" value="C:nucleus"/>
    <property type="evidence" value="ECO:0007669"/>
    <property type="project" value="TreeGrafter"/>
</dbReference>
<keyword evidence="3" id="KW-0378">Hydrolase</keyword>
<dbReference type="InterPro" id="IPR036691">
    <property type="entry name" value="Endo/exonu/phosph_ase_sf"/>
</dbReference>
<dbReference type="SUPFAM" id="SSF56219">
    <property type="entry name" value="DNase I-like"/>
    <property type="match status" value="1"/>
</dbReference>
<dbReference type="PANTHER" id="PTHR22748">
    <property type="entry name" value="AP ENDONUCLEASE"/>
    <property type="match status" value="1"/>
</dbReference>
<feature type="active site" description="Proton donor/acceptor" evidence="5">
    <location>
        <position position="227"/>
    </location>
</feature>
<evidence type="ECO:0000256" key="3">
    <source>
        <dbReference type="ARBA" id="ARBA00022801"/>
    </source>
</evidence>
<evidence type="ECO:0000313" key="13">
    <source>
        <dbReference type="Proteomes" id="UP000077202"/>
    </source>
</evidence>
<name>A0A176WHP0_MARPO</name>
<reference evidence="14" key="3">
    <citation type="journal article" date="2020" name="Curr. Biol.">
        <title>Chromatin organization in early land plants reveals an ancestral association between H3K27me3, transposons, and constitutive heterochromatin.</title>
        <authorList>
            <person name="Montgomery S.A."/>
            <person name="Tanizawa Y."/>
            <person name="Galik B."/>
            <person name="Wang N."/>
            <person name="Ito T."/>
            <person name="Mochizuki T."/>
            <person name="Akimcheva S."/>
            <person name="Bowman J.L."/>
            <person name="Cognat V."/>
            <person name="Marechal-Drouard L."/>
            <person name="Ekker H."/>
            <person name="Hong S.F."/>
            <person name="Kohchi T."/>
            <person name="Lin S.S."/>
            <person name="Liu L.D."/>
            <person name="Nakamura Y."/>
            <person name="Valeeva L.R."/>
            <person name="Shakirov E.V."/>
            <person name="Shippen D.E."/>
            <person name="Wei W.L."/>
            <person name="Yagura M."/>
            <person name="Yamaoka S."/>
            <person name="Yamato K.T."/>
            <person name="Liu C."/>
            <person name="Berger F."/>
        </authorList>
    </citation>
    <scope>NUCLEOTIDE SEQUENCE [LARGE SCALE GENOMIC DNA]</scope>
    <source>
        <strain evidence="14">Tak-1</strain>
    </source>
</reference>
<proteinExistence type="inferred from homology"/>
<evidence type="ECO:0000256" key="9">
    <source>
        <dbReference type="SAM" id="MobiDB-lite"/>
    </source>
</evidence>
<feature type="active site" description="Proton acceptor" evidence="5">
    <location>
        <position position="348"/>
    </location>
</feature>
<dbReference type="EC" id="3.1.-.-" evidence="8"/>
<feature type="binding site" evidence="6">
    <location>
        <position position="227"/>
    </location>
    <ligand>
        <name>Mg(2+)</name>
        <dbReference type="ChEBI" id="CHEBI:18420"/>
        <label>1</label>
    </ligand>
</feature>
<gene>
    <name evidence="12" type="ORF">AXG93_3228s1160</name>
    <name evidence="11" type="ORF">Mp_4g20710</name>
</gene>
<feature type="binding site" evidence="6">
    <location>
        <position position="347"/>
    </location>
    <ligand>
        <name>Mg(2+)</name>
        <dbReference type="ChEBI" id="CHEBI:18420"/>
        <label>1</label>
    </ligand>
</feature>
<keyword evidence="4 6" id="KW-0460">Magnesium</keyword>
<evidence type="ECO:0000256" key="6">
    <source>
        <dbReference type="PIRSR" id="PIRSR604808-2"/>
    </source>
</evidence>
<dbReference type="EMBL" id="AP019869">
    <property type="protein sequence ID" value="BBN09558.1"/>
    <property type="molecule type" value="Genomic_DNA"/>
</dbReference>
<keyword evidence="13" id="KW-1185">Reference proteome</keyword>
<feature type="binding site" evidence="6">
    <location>
        <position position="229"/>
    </location>
    <ligand>
        <name>Mg(2+)</name>
        <dbReference type="ChEBI" id="CHEBI:18420"/>
        <label>1</label>
    </ligand>
</feature>
<evidence type="ECO:0000256" key="8">
    <source>
        <dbReference type="RuleBase" id="RU362131"/>
    </source>
</evidence>
<dbReference type="AlphaFoldDB" id="A0A176WHP0"/>
<feature type="site" description="Important for catalytic activity" evidence="7">
    <location>
        <position position="316"/>
    </location>
</feature>
<keyword evidence="6" id="KW-0464">Manganese</keyword>
<sequence length="392" mass="43895">MKRFFQPVAKNGTATKKQAVESKELNDVTESAAAEAESGNEAKEPLRFLSWNANSFLLRLKNNRTEFVDLIRSFDPDVIAIQEVRLPAAGRKGESKNQGIIKDDTSAAREEKQAVMRALSVSPLSDYQVWWSLADSKYAGTALLVKHCFKPVSVKFSLESGASRDTHVPDGRVILAEFKTFRLLVTYAPNNGWKEEETSFQRRRKWDKALRKFVSQESKKPLIWCGDLNVSHQDIDVSHPDFFRTAKQKDYTPPNAEDVGQPGFTAAEKQRFSQILKDGGLVDSYRWLHKSQDFENGFSWSGNAVGKYRGKRMRIDYFLISEQLVGRLLHSDIQGSGIDHKGYCGSDHCPITLELSPATSTVPAHLPHVSSIDTDSTTGIDVKEITPEGVCP</sequence>
<dbReference type="InterPro" id="IPR004808">
    <property type="entry name" value="AP_endonuc_1"/>
</dbReference>
<evidence type="ECO:0000256" key="7">
    <source>
        <dbReference type="PIRSR" id="PIRSR604808-3"/>
    </source>
</evidence>
<feature type="site" description="Transition state stabilizer" evidence="7">
    <location>
        <position position="229"/>
    </location>
</feature>
<feature type="region of interest" description="Disordered" evidence="9">
    <location>
        <begin position="1"/>
        <end position="39"/>
    </location>
</feature>
<evidence type="ECO:0000256" key="4">
    <source>
        <dbReference type="ARBA" id="ARBA00022842"/>
    </source>
</evidence>